<sequence length="126" mass="14195">MPTHLRCLADLSSSTALLPRHWLRDGWSGTDTLPAHPGPHRLRLRHRSGGFPPVELCADWDGRRFVDLRPDPYTAVPGFVEPMFRALLERFDTNADQWDITAWIRDRLTTEQRAVGASTTATPPPG</sequence>
<dbReference type="Proteomes" id="UP000521199">
    <property type="component" value="Unassembled WGS sequence"/>
</dbReference>
<gene>
    <name evidence="1" type="ORF">HNQ52_000908</name>
</gene>
<dbReference type="EMBL" id="JACHHP010000001">
    <property type="protein sequence ID" value="MBB5207392.1"/>
    <property type="molecule type" value="Genomic_DNA"/>
</dbReference>
<reference evidence="1 2" key="1">
    <citation type="submission" date="2020-08" db="EMBL/GenBank/DDBJ databases">
        <title>Genomic Encyclopedia of Type Strains, Phase IV (KMG-IV): sequencing the most valuable type-strain genomes for metagenomic binning, comparative biology and taxonomic classification.</title>
        <authorList>
            <person name="Goeker M."/>
        </authorList>
    </citation>
    <scope>NUCLEOTIDE SEQUENCE [LARGE SCALE GENOMIC DNA]</scope>
    <source>
        <strain evidence="1 2">DSM 24163</strain>
    </source>
</reference>
<organism evidence="1 2">
    <name type="scientific">Chiayiivirga flava</name>
    <dbReference type="NCBI Taxonomy" id="659595"/>
    <lineage>
        <taxon>Bacteria</taxon>
        <taxon>Pseudomonadati</taxon>
        <taxon>Pseudomonadota</taxon>
        <taxon>Gammaproteobacteria</taxon>
        <taxon>Lysobacterales</taxon>
        <taxon>Lysobacteraceae</taxon>
        <taxon>Chiayiivirga</taxon>
    </lineage>
</organism>
<evidence type="ECO:0000313" key="2">
    <source>
        <dbReference type="Proteomes" id="UP000521199"/>
    </source>
</evidence>
<comment type="caution">
    <text evidence="1">The sequence shown here is derived from an EMBL/GenBank/DDBJ whole genome shotgun (WGS) entry which is preliminary data.</text>
</comment>
<keyword evidence="2" id="KW-1185">Reference proteome</keyword>
<evidence type="ECO:0000313" key="1">
    <source>
        <dbReference type="EMBL" id="MBB5207392.1"/>
    </source>
</evidence>
<proteinExistence type="predicted"/>
<name>A0A7W8D641_9GAMM</name>
<protein>
    <submittedName>
        <fullName evidence="1">Uncharacterized protein</fullName>
    </submittedName>
</protein>
<dbReference type="AlphaFoldDB" id="A0A7W8D641"/>
<dbReference type="RefSeq" id="WP_183959902.1">
    <property type="nucleotide sequence ID" value="NZ_JACHHP010000001.1"/>
</dbReference>
<accession>A0A7W8D641</accession>